<dbReference type="InterPro" id="IPR002938">
    <property type="entry name" value="FAD-bd"/>
</dbReference>
<keyword evidence="9" id="KW-1185">Reference proteome</keyword>
<dbReference type="SUPFAM" id="SSF51905">
    <property type="entry name" value="FAD/NAD(P)-binding domain"/>
    <property type="match status" value="1"/>
</dbReference>
<dbReference type="GO" id="GO:0071949">
    <property type="term" value="F:FAD binding"/>
    <property type="evidence" value="ECO:0007669"/>
    <property type="project" value="InterPro"/>
</dbReference>
<dbReference type="HOGENOM" id="CLU_009665_19_3_1"/>
<evidence type="ECO:0000256" key="4">
    <source>
        <dbReference type="ARBA" id="ARBA00023002"/>
    </source>
</evidence>
<evidence type="ECO:0000256" key="6">
    <source>
        <dbReference type="SAM" id="Phobius"/>
    </source>
</evidence>
<dbReference type="InterPro" id="IPR036188">
    <property type="entry name" value="FAD/NAD-bd_sf"/>
</dbReference>
<accession>S8EDW5</accession>
<keyword evidence="6" id="KW-0472">Membrane</keyword>
<comment type="similarity">
    <text evidence="1">Belongs to the paxM FAD-dependent monooxygenase family.</text>
</comment>
<keyword evidence="2" id="KW-0285">Flavoprotein</keyword>
<protein>
    <submittedName>
        <fullName evidence="8">FAD/NAD-binding domain-containing protein</fullName>
    </submittedName>
</protein>
<dbReference type="InterPro" id="IPR050493">
    <property type="entry name" value="FAD-dep_Monooxygenase_BioMet"/>
</dbReference>
<evidence type="ECO:0000313" key="8">
    <source>
        <dbReference type="EMBL" id="EPT02703.1"/>
    </source>
</evidence>
<feature type="transmembrane region" description="Helical" evidence="6">
    <location>
        <begin position="6"/>
        <end position="26"/>
    </location>
</feature>
<gene>
    <name evidence="8" type="ORF">FOMPIDRAFT_52048</name>
</gene>
<keyword evidence="6" id="KW-1133">Transmembrane helix</keyword>
<keyword evidence="6" id="KW-0812">Transmembrane</keyword>
<dbReference type="EMBL" id="KE504134">
    <property type="protein sequence ID" value="EPT02703.1"/>
    <property type="molecule type" value="Genomic_DNA"/>
</dbReference>
<dbReference type="Gene3D" id="3.50.50.60">
    <property type="entry name" value="FAD/NAD(P)-binding domain"/>
    <property type="match status" value="1"/>
</dbReference>
<evidence type="ECO:0000256" key="1">
    <source>
        <dbReference type="ARBA" id="ARBA00007992"/>
    </source>
</evidence>
<evidence type="ECO:0000259" key="7">
    <source>
        <dbReference type="Pfam" id="PF01494"/>
    </source>
</evidence>
<dbReference type="STRING" id="743788.S8EDW5"/>
<feature type="non-terminal residue" evidence="8">
    <location>
        <position position="1"/>
    </location>
</feature>
<dbReference type="PANTHER" id="PTHR13789">
    <property type="entry name" value="MONOOXYGENASE"/>
    <property type="match status" value="1"/>
</dbReference>
<organism evidence="8 9">
    <name type="scientific">Fomitopsis schrenkii</name>
    <name type="common">Brown rot fungus</name>
    <dbReference type="NCBI Taxonomy" id="2126942"/>
    <lineage>
        <taxon>Eukaryota</taxon>
        <taxon>Fungi</taxon>
        <taxon>Dikarya</taxon>
        <taxon>Basidiomycota</taxon>
        <taxon>Agaricomycotina</taxon>
        <taxon>Agaricomycetes</taxon>
        <taxon>Polyporales</taxon>
        <taxon>Fomitopsis</taxon>
    </lineage>
</organism>
<dbReference type="PANTHER" id="PTHR13789:SF309">
    <property type="entry name" value="PUTATIVE (AFU_ORTHOLOGUE AFUA_6G14510)-RELATED"/>
    <property type="match status" value="1"/>
</dbReference>
<keyword evidence="5" id="KW-0503">Monooxygenase</keyword>
<evidence type="ECO:0000256" key="5">
    <source>
        <dbReference type="ARBA" id="ARBA00023033"/>
    </source>
</evidence>
<sequence length="479" mass="53148">KTPDFLPIQVVIIGAGIAGLTTAIALRRAGHAVTLLEQEADINITPYAGGCRLAPNMALVYKRWGLDDQLKDIAIYLEHAEYIGWSDGKVAAQGDWKEDMKAEAGAMHLGMHYAEFRKLLGDTAKRLGAALRTNARVVDITVEPDRAVATLETGEEIAGDLLIAADGRDEVPGKHPIARNLMLEIMDEEEVAKFTKITMFNVLIPRSAVRDHPELERMMPPHSEHGPLYTWFGDSCGAMGFPTVSASDLLYSEARYSLKSLTEDGRQRSTPNPGAYSSHTCGTASNAWVSRLQKLVSLATMVVGIPVRERSTLEDWVHPDGPMIVLGEAAHPLTTGSLSVLNLTVGDGMLLGRLFKYLHRKEQICAFLCAVEDNRLKRIANCQRAERLNPATFSLFPGVEDARNLKTTVEHIDNAEMVHLVEESIRDMYAYDPEDEADDWWVEWGLLQERASKITPFSALNLEELDESIEQRMEDLRVS</sequence>
<proteinExistence type="inferred from homology"/>
<evidence type="ECO:0000256" key="3">
    <source>
        <dbReference type="ARBA" id="ARBA00022827"/>
    </source>
</evidence>
<name>S8EDW5_FOMSC</name>
<feature type="domain" description="FAD-binding" evidence="7">
    <location>
        <begin position="9"/>
        <end position="219"/>
    </location>
</feature>
<keyword evidence="3" id="KW-0274">FAD</keyword>
<evidence type="ECO:0000256" key="2">
    <source>
        <dbReference type="ARBA" id="ARBA00022630"/>
    </source>
</evidence>
<evidence type="ECO:0000313" key="9">
    <source>
        <dbReference type="Proteomes" id="UP000015241"/>
    </source>
</evidence>
<dbReference type="InParanoid" id="S8EDW5"/>
<reference evidence="8 9" key="1">
    <citation type="journal article" date="2012" name="Science">
        <title>The Paleozoic origin of enzymatic lignin decomposition reconstructed from 31 fungal genomes.</title>
        <authorList>
            <person name="Floudas D."/>
            <person name="Binder M."/>
            <person name="Riley R."/>
            <person name="Barry K."/>
            <person name="Blanchette R.A."/>
            <person name="Henrissat B."/>
            <person name="Martinez A.T."/>
            <person name="Otillar R."/>
            <person name="Spatafora J.W."/>
            <person name="Yadav J.S."/>
            <person name="Aerts A."/>
            <person name="Benoit I."/>
            <person name="Boyd A."/>
            <person name="Carlson A."/>
            <person name="Copeland A."/>
            <person name="Coutinho P.M."/>
            <person name="de Vries R.P."/>
            <person name="Ferreira P."/>
            <person name="Findley K."/>
            <person name="Foster B."/>
            <person name="Gaskell J."/>
            <person name="Glotzer D."/>
            <person name="Gorecki P."/>
            <person name="Heitman J."/>
            <person name="Hesse C."/>
            <person name="Hori C."/>
            <person name="Igarashi K."/>
            <person name="Jurgens J.A."/>
            <person name="Kallen N."/>
            <person name="Kersten P."/>
            <person name="Kohler A."/>
            <person name="Kuees U."/>
            <person name="Kumar T.K.A."/>
            <person name="Kuo A."/>
            <person name="LaButti K."/>
            <person name="Larrondo L.F."/>
            <person name="Lindquist E."/>
            <person name="Ling A."/>
            <person name="Lombard V."/>
            <person name="Lucas S."/>
            <person name="Lundell T."/>
            <person name="Martin R."/>
            <person name="McLaughlin D.J."/>
            <person name="Morgenstern I."/>
            <person name="Morin E."/>
            <person name="Murat C."/>
            <person name="Nagy L.G."/>
            <person name="Nolan M."/>
            <person name="Ohm R.A."/>
            <person name="Patyshakuliyeva A."/>
            <person name="Rokas A."/>
            <person name="Ruiz-Duenas F.J."/>
            <person name="Sabat G."/>
            <person name="Salamov A."/>
            <person name="Samejima M."/>
            <person name="Schmutz J."/>
            <person name="Slot J.C."/>
            <person name="St John F."/>
            <person name="Stenlid J."/>
            <person name="Sun H."/>
            <person name="Sun S."/>
            <person name="Syed K."/>
            <person name="Tsang A."/>
            <person name="Wiebenga A."/>
            <person name="Young D."/>
            <person name="Pisabarro A."/>
            <person name="Eastwood D.C."/>
            <person name="Martin F."/>
            <person name="Cullen D."/>
            <person name="Grigoriev I.V."/>
            <person name="Hibbett D.S."/>
        </authorList>
    </citation>
    <scope>NUCLEOTIDE SEQUENCE</scope>
    <source>
        <strain evidence="9">FP-58527</strain>
    </source>
</reference>
<dbReference type="eggNOG" id="KOG2614">
    <property type="taxonomic scope" value="Eukaryota"/>
</dbReference>
<keyword evidence="4" id="KW-0560">Oxidoreductase</keyword>
<dbReference type="OrthoDB" id="420606at2759"/>
<dbReference type="AlphaFoldDB" id="S8EDW5"/>
<dbReference type="Pfam" id="PF01494">
    <property type="entry name" value="FAD_binding_3"/>
    <property type="match status" value="1"/>
</dbReference>
<dbReference type="GO" id="GO:0004497">
    <property type="term" value="F:monooxygenase activity"/>
    <property type="evidence" value="ECO:0007669"/>
    <property type="project" value="UniProtKB-KW"/>
</dbReference>
<dbReference type="PRINTS" id="PR00420">
    <property type="entry name" value="RNGMNOXGNASE"/>
</dbReference>
<dbReference type="Proteomes" id="UP000015241">
    <property type="component" value="Unassembled WGS sequence"/>
</dbReference>